<keyword evidence="1" id="KW-0812">Transmembrane</keyword>
<keyword evidence="3" id="KW-1185">Reference proteome</keyword>
<evidence type="ECO:0000256" key="1">
    <source>
        <dbReference type="SAM" id="Phobius"/>
    </source>
</evidence>
<keyword evidence="1" id="KW-1133">Transmembrane helix</keyword>
<dbReference type="OrthoDB" id="9808598at2"/>
<evidence type="ECO:0000313" key="2">
    <source>
        <dbReference type="EMBL" id="GEL23444.1"/>
    </source>
</evidence>
<organism evidence="2 3">
    <name type="scientific">Pseudonocardia sulfidoxydans NBRC 16205</name>
    <dbReference type="NCBI Taxonomy" id="1223511"/>
    <lineage>
        <taxon>Bacteria</taxon>
        <taxon>Bacillati</taxon>
        <taxon>Actinomycetota</taxon>
        <taxon>Actinomycetes</taxon>
        <taxon>Pseudonocardiales</taxon>
        <taxon>Pseudonocardiaceae</taxon>
        <taxon>Pseudonocardia</taxon>
    </lineage>
</organism>
<protein>
    <submittedName>
        <fullName evidence="2">Uncharacterized protein</fullName>
    </submittedName>
</protein>
<accession>A0A511DI59</accession>
<comment type="caution">
    <text evidence="2">The sequence shown here is derived from an EMBL/GenBank/DDBJ whole genome shotgun (WGS) entry which is preliminary data.</text>
</comment>
<dbReference type="Proteomes" id="UP000321685">
    <property type="component" value="Unassembled WGS sequence"/>
</dbReference>
<name>A0A511DI59_9PSEU</name>
<feature type="transmembrane region" description="Helical" evidence="1">
    <location>
        <begin position="30"/>
        <end position="48"/>
    </location>
</feature>
<proteinExistence type="predicted"/>
<dbReference type="AlphaFoldDB" id="A0A511DI59"/>
<sequence length="88" mass="9447">MTSRRPLLVLAAAIVAPGAGHVLNRTPVRGLMFVFYILLLGVVTYHLTTPDHSMIGRLAGGLFVYAISIMDAYRTAALRAAPRPASQV</sequence>
<dbReference type="RefSeq" id="WP_147106553.1">
    <property type="nucleotide sequence ID" value="NZ_BJVJ01000019.1"/>
</dbReference>
<keyword evidence="1" id="KW-0472">Membrane</keyword>
<reference evidence="2 3" key="1">
    <citation type="submission" date="2019-07" db="EMBL/GenBank/DDBJ databases">
        <title>Whole genome shotgun sequence of Pseudonocardia sulfidoxydans NBRC 16205.</title>
        <authorList>
            <person name="Hosoyama A."/>
            <person name="Uohara A."/>
            <person name="Ohji S."/>
            <person name="Ichikawa N."/>
        </authorList>
    </citation>
    <scope>NUCLEOTIDE SEQUENCE [LARGE SCALE GENOMIC DNA]</scope>
    <source>
        <strain evidence="2 3">NBRC 16205</strain>
    </source>
</reference>
<gene>
    <name evidence="2" type="ORF">PSU4_23980</name>
</gene>
<dbReference type="EMBL" id="BJVJ01000019">
    <property type="protein sequence ID" value="GEL23444.1"/>
    <property type="molecule type" value="Genomic_DNA"/>
</dbReference>
<evidence type="ECO:0000313" key="3">
    <source>
        <dbReference type="Proteomes" id="UP000321685"/>
    </source>
</evidence>